<feature type="coiled-coil region" evidence="1">
    <location>
        <begin position="686"/>
        <end position="713"/>
    </location>
</feature>
<proteinExistence type="predicted"/>
<sequence>MKSEIKKYFGLDLYHNDNITLIIYISHNVIENLQNFLITSELKKIENRYTINEFSEYYSYFNQEYFNSYRNKIFTMLVNRIDIINNFIKIDDINHVEKFIQNIYLKLYDSVIENGINISNRANDAIFSNVMQMILDSHSSSNTDKETSLYDIPKMIQGTDLNFIKVKYNLKKPLNENQIMKFLDTNIKDIRMRDIIVKIENIDLENFKDIDESLIKELDIKNVILIKIKMEKVLLYGIRFKHIKKLLIEIFNVYTDIKIYPFILPQNNKDYYYISIPFEFENVKKKYKGKMFKSMTNIKKQKKKLKENKKIMESQRNFKALRKDIDDIYKPLKYTSIDEYEDDPIFQESFRRHFENTRNLEFKNKYIDNTVTEIEKEDNKHFQKFIFQNIFQSILDENVSGIKDSSSPSYMRKNFLNYIDGIFKINHKYILLTNKTLLMLNGFTISKIKKMIEEIDINYYSSSIFQINDINDKLLAFLNDNDYIFEINNNNELYLDMTEMKKFQNFKQYLIYNNYTYIEKSIFSNLILLDFLIEDFSSLNKKDINLYLNVLSYNDILNFSLSKSNITKKYDINISSNFNIIFDDIYQKCNFYPTFINKFKAFIIDIDTEYIDSINDIVYFVNNEMKNVLKNCIDKELDNIEIKKFKYNIDEELVNYIDGMFPNSHNRNIAKEIVFNLNVNIDTIEYVRLDNLVEKKSQKIENENNNIRNYIDNYILSLYGSKNIIILLNYIINISNDLIKNDKIYLKYDGIYQDDFNIYEIQSIKYIEIDSTNDIIKYKKLFEINNENFLKFLKIKNYILFELYSYNGNFYEYYKINSIYLNTININSLEFDEYNYGVVVSPMSYFYNVMGEMKRSNINIDPRHVELRSNIMIISGEFKKITQMTQIKKDNVLSAYGYNPTKTIKERALKIKNITTADTIISNSIPLLGQYDNFTYNCNDDGCKIEKFEIKNNEDCSDCRNYNPEDVYIDDLNGTRHYYDVGYLKYVRADDFEKKFRNEDENNFINDVLNDDKEFVYDENGEKIYTYMDDDIDQNGDFGNDYYNDNDSSERESGDIFNDDDTYNNYNYDDQFDQDYLFENVDSFNEDSNISISDEDF</sequence>
<evidence type="ECO:0000256" key="2">
    <source>
        <dbReference type="SAM" id="MobiDB-lite"/>
    </source>
</evidence>
<evidence type="ECO:0000313" key="3">
    <source>
        <dbReference type="EMBL" id="QBK85165.1"/>
    </source>
</evidence>
<feature type="compositionally biased region" description="Low complexity" evidence="2">
    <location>
        <begin position="1036"/>
        <end position="1046"/>
    </location>
</feature>
<feature type="region of interest" description="Disordered" evidence="2">
    <location>
        <begin position="1036"/>
        <end position="1059"/>
    </location>
</feature>
<organism evidence="3">
    <name type="scientific">Pithovirus LCDPAC02</name>
    <dbReference type="NCBI Taxonomy" id="2506601"/>
    <lineage>
        <taxon>Viruses</taxon>
        <taxon>Pithoviruses</taxon>
    </lineage>
</organism>
<dbReference type="EMBL" id="MK500305">
    <property type="protein sequence ID" value="QBK85165.1"/>
    <property type="molecule type" value="Genomic_DNA"/>
</dbReference>
<protein>
    <submittedName>
        <fullName evidence="3">Uncharacterized protein</fullName>
    </submittedName>
</protein>
<reference evidence="3" key="1">
    <citation type="journal article" date="2019" name="MBio">
        <title>Virus Genomes from Deep Sea Sediments Expand the Ocean Megavirome and Support Independent Origins of Viral Gigantism.</title>
        <authorList>
            <person name="Backstrom D."/>
            <person name="Yutin N."/>
            <person name="Jorgensen S.L."/>
            <person name="Dharamshi J."/>
            <person name="Homa F."/>
            <person name="Zaremba-Niedwiedzka K."/>
            <person name="Spang A."/>
            <person name="Wolf Y.I."/>
            <person name="Koonin E.V."/>
            <person name="Ettema T.J."/>
        </authorList>
    </citation>
    <scope>NUCLEOTIDE SEQUENCE</scope>
</reference>
<evidence type="ECO:0000256" key="1">
    <source>
        <dbReference type="SAM" id="Coils"/>
    </source>
</evidence>
<gene>
    <name evidence="3" type="ORF">LCDPAC02_03640</name>
</gene>
<keyword evidence="1" id="KW-0175">Coiled coil</keyword>
<name>A0A481YR02_9VIRU</name>
<accession>A0A481YR02</accession>